<evidence type="ECO:0000313" key="8">
    <source>
        <dbReference type="EMBL" id="ADJ62144.1"/>
    </source>
</evidence>
<dbReference type="EC" id="2.1.1.80" evidence="5"/>
<dbReference type="KEGG" id="hse:Hsero_0625"/>
<dbReference type="PANTHER" id="PTHR24422">
    <property type="entry name" value="CHEMOTAXIS PROTEIN METHYLTRANSFERASE"/>
    <property type="match status" value="1"/>
</dbReference>
<feature type="binding site" evidence="6">
    <location>
        <begin position="204"/>
        <end position="205"/>
    </location>
    <ligand>
        <name>S-adenosyl-L-methionine</name>
        <dbReference type="ChEBI" id="CHEBI:59789"/>
    </ligand>
</feature>
<dbReference type="InterPro" id="IPR022642">
    <property type="entry name" value="CheR_C"/>
</dbReference>
<evidence type="ECO:0000256" key="5">
    <source>
        <dbReference type="PIRNR" id="PIRNR000410"/>
    </source>
</evidence>
<feature type="domain" description="CheR-type methyltransferase" evidence="7">
    <location>
        <begin position="6"/>
        <end position="277"/>
    </location>
</feature>
<keyword evidence="3 5" id="KW-0808">Transferase</keyword>
<dbReference type="GeneID" id="29389884"/>
<dbReference type="PROSITE" id="PS50123">
    <property type="entry name" value="CHER"/>
    <property type="match status" value="1"/>
</dbReference>
<dbReference type="InterPro" id="IPR026024">
    <property type="entry name" value="Chemotaxis_MeTrfase_CheR"/>
</dbReference>
<dbReference type="PRINTS" id="PR00996">
    <property type="entry name" value="CHERMTFRASE"/>
</dbReference>
<comment type="catalytic activity">
    <reaction evidence="1 5">
        <text>L-glutamyl-[protein] + S-adenosyl-L-methionine = [protein]-L-glutamate 5-O-methyl ester + S-adenosyl-L-homocysteine</text>
        <dbReference type="Rhea" id="RHEA:24452"/>
        <dbReference type="Rhea" id="RHEA-COMP:10208"/>
        <dbReference type="Rhea" id="RHEA-COMP:10311"/>
        <dbReference type="ChEBI" id="CHEBI:29973"/>
        <dbReference type="ChEBI" id="CHEBI:57856"/>
        <dbReference type="ChEBI" id="CHEBI:59789"/>
        <dbReference type="ChEBI" id="CHEBI:82795"/>
        <dbReference type="EC" id="2.1.1.80"/>
    </reaction>
</comment>
<dbReference type="PANTHER" id="PTHR24422:SF26">
    <property type="entry name" value="CHEMOTAXIS PROTEIN METHYLTRANSFERASE"/>
    <property type="match status" value="1"/>
</dbReference>
<evidence type="ECO:0000256" key="6">
    <source>
        <dbReference type="PIRSR" id="PIRSR000410-1"/>
    </source>
</evidence>
<sequence length="277" mass="31625">MTGPHGIALDEEVSDHDMLLFQRLFKQQIGLHLPLSKKALLQSRLAGRLNELGLRHLGQYHALISSEAGAQERQRAIDLITTNETYFFREPGHFDFVVGQWLPQLAQQPQLRIWSAASATGEEAYTLAMLLDHHRPGASWSVFASDISTRVLRFARRALYPMVRGQNIPRAYLRRYCLMGVGEYEGHFLVQADLRAKVQFAQRNLTRLDEHDDGQYDLIFLRNVIIYFDCETKLQVLRDVIARLRPGGYLVVGHSESLHGMDLGLDMQSPSIYRKPA</sequence>
<dbReference type="Gene3D" id="3.40.50.150">
    <property type="entry name" value="Vaccinia Virus protein VP39"/>
    <property type="match status" value="1"/>
</dbReference>
<keyword evidence="2 5" id="KW-0489">Methyltransferase</keyword>
<protein>
    <recommendedName>
        <fullName evidence="5">Chemotaxis protein methyltransferase</fullName>
        <ecNumber evidence="5">2.1.1.80</ecNumber>
    </recommendedName>
</protein>
<feature type="binding site" evidence="6">
    <location>
        <position position="89"/>
    </location>
    <ligand>
        <name>S-adenosyl-L-methionine</name>
        <dbReference type="ChEBI" id="CHEBI:59789"/>
    </ligand>
</feature>
<evidence type="ECO:0000256" key="3">
    <source>
        <dbReference type="ARBA" id="ARBA00022679"/>
    </source>
</evidence>
<dbReference type="InterPro" id="IPR029063">
    <property type="entry name" value="SAM-dependent_MTases_sf"/>
</dbReference>
<dbReference type="STRING" id="757424.Hsero_0625"/>
<dbReference type="SMART" id="SM00138">
    <property type="entry name" value="MeTrc"/>
    <property type="match status" value="1"/>
</dbReference>
<accession>D8IYI4</accession>
<keyword evidence="4 5" id="KW-0949">S-adenosyl-L-methionine</keyword>
<dbReference type="Proteomes" id="UP000000329">
    <property type="component" value="Chromosome"/>
</dbReference>
<dbReference type="Pfam" id="PF01739">
    <property type="entry name" value="CheR"/>
    <property type="match status" value="1"/>
</dbReference>
<reference evidence="8 9" key="1">
    <citation type="submission" date="2010-04" db="EMBL/GenBank/DDBJ databases">
        <title>The genome of Herbaspirillum seropedicae SmR1, an endophytic, nitrogen-fixing, plant-growth promoting beta-Proteobacteria.</title>
        <authorList>
            <person name="Pedrosa F.O."/>
            <person name="Monteiro R.A."/>
            <person name="Wassem R."/>
            <person name="Cruz L.M."/>
            <person name="Ayub R.A."/>
            <person name="Colauto N.B."/>
            <person name="Fernandez M.A."/>
            <person name="Fungaro M.H.P."/>
            <person name="Grisard E.C."/>
            <person name="Hungria M."/>
            <person name="Madeira H.M.F."/>
            <person name="Nodari R.O."/>
            <person name="Osaku C.A."/>
            <person name="Petzl-Erler M.L."/>
            <person name="Terenzi H."/>
            <person name="Vieira L.G.E."/>
            <person name="Almeida M.I.M."/>
            <person name="Alves L.R."/>
            <person name="Arantes O.M.N."/>
            <person name="Balsanelli E."/>
            <person name="Barcellos F.G."/>
            <person name="Baura V.A."/>
            <person name="Binde D.R."/>
            <person name="Campo R.J."/>
            <person name="Chubatsu L.S."/>
            <person name="Chueire L.M.O."/>
            <person name="Ciferri R.R."/>
            <person name="Correa L.C."/>
            <person name="da Conceicao Silva J.L."/>
            <person name="Dabul A.N.G."/>
            <person name="Dambros B.P."/>
            <person name="Faoro H."/>
            <person name="Favetti A."/>
            <person name="Friedermann G."/>
            <person name="Furlaneto M.C."/>
            <person name="Gasques L.S."/>
            <person name="Gimenes C.C.T."/>
            <person name="Gioppo N.M.R."/>
            <person name="Glienke-Blanco C."/>
            <person name="Godoy L.P."/>
            <person name="Guerra M.P."/>
            <person name="Karp S."/>
            <person name="Kava-Cordeiro V."/>
            <person name="Margarido V.P."/>
            <person name="Mathioni S.M."/>
            <person name="Menck-Soares M.A."/>
            <person name="Murace N.K."/>
            <person name="Nicolas M.F."/>
            <person name="Oliveira C.E.C."/>
            <person name="Pagnan N.A.B."/>
            <person name="Pamphile J.A."/>
            <person name="Patussi E.V."/>
            <person name="Pereira L.F.P."/>
            <person name="Pereira-Ferrari L."/>
            <person name="Pinto F.G.S."/>
            <person name="Precoma C."/>
            <person name="Prioli A.J."/>
            <person name="Prioli S.M.A.P."/>
            <person name="Raittz R.T."/>
            <person name="Ramos H.J.O."/>
            <person name="Ribeiro E.M.S.F."/>
            <person name="Rigo L.U."/>
            <person name="Rocha C.L.M.S.C."/>
            <person name="Rocha S.N."/>
            <person name="Santos K."/>
            <person name="Satori D."/>
            <person name="Silva A.G."/>
            <person name="Simao R.C.G."/>
            <person name="Soares M.A.M."/>
            <person name="Souza E.M."/>
            <person name="Steffens M.B.R."/>
            <person name="Steindel M."/>
            <person name="Tadra-Sfeir M.Z."/>
            <person name="Takahashi E.K."/>
            <person name="Torres R.A."/>
            <person name="Valle J.S."/>
            <person name="Vernal J.I."/>
            <person name="Vilas-Boas L.A."/>
            <person name="Watanabe M.A.E."/>
            <person name="Weiss V.A."/>
            <person name="Yates M.A."/>
            <person name="Souza E.M."/>
        </authorList>
    </citation>
    <scope>NUCLEOTIDE SEQUENCE [LARGE SCALE GENOMIC DNA]</scope>
    <source>
        <strain evidence="8 9">SmR1</strain>
    </source>
</reference>
<feature type="binding site" evidence="6">
    <location>
        <begin position="222"/>
        <end position="223"/>
    </location>
    <ligand>
        <name>S-adenosyl-L-methionine</name>
        <dbReference type="ChEBI" id="CHEBI:59789"/>
    </ligand>
</feature>
<feature type="binding site" evidence="6">
    <location>
        <position position="146"/>
    </location>
    <ligand>
        <name>S-adenosyl-L-methionine</name>
        <dbReference type="ChEBI" id="CHEBI:59789"/>
    </ligand>
</feature>
<dbReference type="GO" id="GO:0032259">
    <property type="term" value="P:methylation"/>
    <property type="evidence" value="ECO:0007669"/>
    <property type="project" value="UniProtKB-KW"/>
</dbReference>
<dbReference type="HOGENOM" id="CLU_025854_0_0_4"/>
<evidence type="ECO:0000256" key="1">
    <source>
        <dbReference type="ARBA" id="ARBA00001541"/>
    </source>
</evidence>
<dbReference type="InterPro" id="IPR036804">
    <property type="entry name" value="CheR_N_sf"/>
</dbReference>
<dbReference type="InterPro" id="IPR050903">
    <property type="entry name" value="Bact_Chemotaxis_MeTrfase"/>
</dbReference>
<evidence type="ECO:0000259" key="7">
    <source>
        <dbReference type="PROSITE" id="PS50123"/>
    </source>
</evidence>
<feature type="binding site" evidence="6">
    <location>
        <position position="85"/>
    </location>
    <ligand>
        <name>S-adenosyl-L-methionine</name>
        <dbReference type="ChEBI" id="CHEBI:59789"/>
    </ligand>
</feature>
<proteinExistence type="predicted"/>
<comment type="function">
    <text evidence="5">Methylation of the membrane-bound methyl-accepting chemotaxis proteins (MCP) to form gamma-glutamyl methyl ester residues in MCP.</text>
</comment>
<dbReference type="SUPFAM" id="SSF47757">
    <property type="entry name" value="Chemotaxis receptor methyltransferase CheR, N-terminal domain"/>
    <property type="match status" value="1"/>
</dbReference>
<evidence type="ECO:0000313" key="9">
    <source>
        <dbReference type="Proteomes" id="UP000000329"/>
    </source>
</evidence>
<gene>
    <name evidence="8" type="primary">cheR</name>
    <name evidence="8" type="ordered locus">Hsero_0625</name>
</gene>
<evidence type="ECO:0000256" key="4">
    <source>
        <dbReference type="ARBA" id="ARBA00022691"/>
    </source>
</evidence>
<feature type="binding site" evidence="6">
    <location>
        <position position="123"/>
    </location>
    <ligand>
        <name>S-adenosyl-L-methionine</name>
        <dbReference type="ChEBI" id="CHEBI:59789"/>
    </ligand>
</feature>
<dbReference type="AlphaFoldDB" id="D8IYI4"/>
<feature type="binding site" evidence="6">
    <location>
        <position position="83"/>
    </location>
    <ligand>
        <name>S-adenosyl-L-methionine</name>
        <dbReference type="ChEBI" id="CHEBI:59789"/>
    </ligand>
</feature>
<dbReference type="EMBL" id="CP002039">
    <property type="protein sequence ID" value="ADJ62144.1"/>
    <property type="molecule type" value="Genomic_DNA"/>
</dbReference>
<dbReference type="GO" id="GO:0008983">
    <property type="term" value="F:protein-glutamate O-methyltransferase activity"/>
    <property type="evidence" value="ECO:0007669"/>
    <property type="project" value="UniProtKB-EC"/>
</dbReference>
<dbReference type="PIRSF" id="PIRSF000410">
    <property type="entry name" value="CheR"/>
    <property type="match status" value="1"/>
</dbReference>
<dbReference type="Pfam" id="PF03705">
    <property type="entry name" value="CheR_N"/>
    <property type="match status" value="1"/>
</dbReference>
<dbReference type="SUPFAM" id="SSF53335">
    <property type="entry name" value="S-adenosyl-L-methionine-dependent methyltransferases"/>
    <property type="match status" value="1"/>
</dbReference>
<organism evidence="8 9">
    <name type="scientific">Herbaspirillum seropedicae (strain SmR1)</name>
    <dbReference type="NCBI Taxonomy" id="757424"/>
    <lineage>
        <taxon>Bacteria</taxon>
        <taxon>Pseudomonadati</taxon>
        <taxon>Pseudomonadota</taxon>
        <taxon>Betaproteobacteria</taxon>
        <taxon>Burkholderiales</taxon>
        <taxon>Oxalobacteraceae</taxon>
        <taxon>Herbaspirillum</taxon>
    </lineage>
</organism>
<dbReference type="CDD" id="cd02440">
    <property type="entry name" value="AdoMet_MTases"/>
    <property type="match status" value="1"/>
</dbReference>
<dbReference type="Gene3D" id="1.10.155.10">
    <property type="entry name" value="Chemotaxis receptor methyltransferase CheR, N-terminal domain"/>
    <property type="match status" value="1"/>
</dbReference>
<dbReference type="OrthoDB" id="9816309at2"/>
<dbReference type="InterPro" id="IPR022641">
    <property type="entry name" value="CheR_N"/>
</dbReference>
<keyword evidence="9" id="KW-1185">Reference proteome</keyword>
<dbReference type="eggNOG" id="COG1352">
    <property type="taxonomic scope" value="Bacteria"/>
</dbReference>
<name>D8IYI4_HERSS</name>
<evidence type="ECO:0000256" key="2">
    <source>
        <dbReference type="ARBA" id="ARBA00022603"/>
    </source>
</evidence>
<dbReference type="RefSeq" id="WP_013232662.1">
    <property type="nucleotide sequence ID" value="NC_014323.1"/>
</dbReference>
<dbReference type="InterPro" id="IPR000780">
    <property type="entry name" value="CheR_MeTrfase"/>
</dbReference>